<proteinExistence type="predicted"/>
<protein>
    <submittedName>
        <fullName evidence="2">Uncharacterized protein</fullName>
    </submittedName>
</protein>
<evidence type="ECO:0000313" key="3">
    <source>
        <dbReference type="Proteomes" id="UP000676967"/>
    </source>
</evidence>
<reference evidence="2 3" key="1">
    <citation type="submission" date="2020-08" db="EMBL/GenBank/DDBJ databases">
        <title>Whole genome shotgun sequence of Actinoplanes ianthinogenes NBRC 13996.</title>
        <authorList>
            <person name="Komaki H."/>
            <person name="Tamura T."/>
        </authorList>
    </citation>
    <scope>NUCLEOTIDE SEQUENCE [LARGE SCALE GENOMIC DNA]</scope>
    <source>
        <strain evidence="2 3">NBRC 13996</strain>
    </source>
</reference>
<keyword evidence="1" id="KW-1133">Transmembrane helix</keyword>
<evidence type="ECO:0000313" key="2">
    <source>
        <dbReference type="EMBL" id="BCJ47164.1"/>
    </source>
</evidence>
<keyword evidence="1" id="KW-0472">Membrane</keyword>
<name>A0ABM7M691_9ACTN</name>
<dbReference type="RefSeq" id="WP_189335026.1">
    <property type="nucleotide sequence ID" value="NZ_AP023356.1"/>
</dbReference>
<keyword evidence="3" id="KW-1185">Reference proteome</keyword>
<feature type="transmembrane region" description="Helical" evidence="1">
    <location>
        <begin position="6"/>
        <end position="28"/>
    </location>
</feature>
<dbReference type="Proteomes" id="UP000676967">
    <property type="component" value="Chromosome"/>
</dbReference>
<gene>
    <name evidence="2" type="ORF">Aiant_78210</name>
</gene>
<keyword evidence="1" id="KW-0812">Transmembrane</keyword>
<dbReference type="EMBL" id="AP023356">
    <property type="protein sequence ID" value="BCJ47164.1"/>
    <property type="molecule type" value="Genomic_DNA"/>
</dbReference>
<organism evidence="2 3">
    <name type="scientific">Actinoplanes ianthinogenes</name>
    <dbReference type="NCBI Taxonomy" id="122358"/>
    <lineage>
        <taxon>Bacteria</taxon>
        <taxon>Bacillati</taxon>
        <taxon>Actinomycetota</taxon>
        <taxon>Actinomycetes</taxon>
        <taxon>Micromonosporales</taxon>
        <taxon>Micromonosporaceae</taxon>
        <taxon>Actinoplanes</taxon>
    </lineage>
</organism>
<sequence length="46" mass="4788">MTLAEAAVLFGGGLAPATVIGGFSGARLTRRLPAEALRWTIVAFRT</sequence>
<evidence type="ECO:0000256" key="1">
    <source>
        <dbReference type="SAM" id="Phobius"/>
    </source>
</evidence>
<accession>A0ABM7M691</accession>